<gene>
    <name evidence="1" type="ORF">MEDL_52382</name>
</gene>
<evidence type="ECO:0000313" key="1">
    <source>
        <dbReference type="EMBL" id="CAG2240089.1"/>
    </source>
</evidence>
<proteinExistence type="predicted"/>
<name>A0A8S3UCB5_MYTED</name>
<dbReference type="Proteomes" id="UP000683360">
    <property type="component" value="Unassembled WGS sequence"/>
</dbReference>
<accession>A0A8S3UCB5</accession>
<protein>
    <submittedName>
        <fullName evidence="1">Uncharacterized protein</fullName>
    </submittedName>
</protein>
<keyword evidence="2" id="KW-1185">Reference proteome</keyword>
<sequence length="408" mass="47053">MTTTKQTKREPAAALPQKYSAICGIPIFENIEKITINHYKKKDYIGKNIVPFINDSKIPDYLDNITEPSKNHNKDTRLSEQQYTQYYPETITRLTDYLDNNTVLSRSHYKGNRLSRQQYSTIQKPLQGDLKGQLKDIPQITSGSKGEGVDIKGSDFDIMYIDQDFVVYESENDAVHDSRKVFVMDNEDTQPCYTYLQLHSKYKVLHYSFKQILQQHRGKTLLSSERYKLHKLSLQGDNAKINRIHGPCLSDITDDYDLACCLKCDQWVTLKDAIQTQKLKLMILSKTMPSLNVIFAQHSPISPVELKIDVMKHWIKFNSIQFAHFLSFLCCYHRGDISSCLNSMLQFKGTAFDSGPPRYTLFTYEFMSLGISAQMLGNSYLAKLVFSIIAEHDKYNETSAAYRLRQLC</sequence>
<evidence type="ECO:0000313" key="2">
    <source>
        <dbReference type="Proteomes" id="UP000683360"/>
    </source>
</evidence>
<organism evidence="1 2">
    <name type="scientific">Mytilus edulis</name>
    <name type="common">Blue mussel</name>
    <dbReference type="NCBI Taxonomy" id="6550"/>
    <lineage>
        <taxon>Eukaryota</taxon>
        <taxon>Metazoa</taxon>
        <taxon>Spiralia</taxon>
        <taxon>Lophotrochozoa</taxon>
        <taxon>Mollusca</taxon>
        <taxon>Bivalvia</taxon>
        <taxon>Autobranchia</taxon>
        <taxon>Pteriomorphia</taxon>
        <taxon>Mytilida</taxon>
        <taxon>Mytiloidea</taxon>
        <taxon>Mytilidae</taxon>
        <taxon>Mytilinae</taxon>
        <taxon>Mytilus</taxon>
    </lineage>
</organism>
<reference evidence="1" key="1">
    <citation type="submission" date="2021-03" db="EMBL/GenBank/DDBJ databases">
        <authorList>
            <person name="Bekaert M."/>
        </authorList>
    </citation>
    <scope>NUCLEOTIDE SEQUENCE</scope>
</reference>
<dbReference type="OrthoDB" id="6125992at2759"/>
<dbReference type="AlphaFoldDB" id="A0A8S3UCB5"/>
<dbReference type="EMBL" id="CAJPWZ010002546">
    <property type="protein sequence ID" value="CAG2240089.1"/>
    <property type="molecule type" value="Genomic_DNA"/>
</dbReference>
<comment type="caution">
    <text evidence="1">The sequence shown here is derived from an EMBL/GenBank/DDBJ whole genome shotgun (WGS) entry which is preliminary data.</text>
</comment>